<dbReference type="InterPro" id="IPR012337">
    <property type="entry name" value="RNaseH-like_sf"/>
</dbReference>
<feature type="region of interest" description="Disordered" evidence="1">
    <location>
        <begin position="311"/>
        <end position="383"/>
    </location>
</feature>
<feature type="region of interest" description="Disordered" evidence="1">
    <location>
        <begin position="716"/>
        <end position="759"/>
    </location>
</feature>
<accession>A0A251TE04</accession>
<evidence type="ECO:0000313" key="4">
    <source>
        <dbReference type="EMBL" id="OTG08979.1"/>
    </source>
</evidence>
<evidence type="ECO:0000313" key="3">
    <source>
        <dbReference type="EMBL" id="KAF5783821.1"/>
    </source>
</evidence>
<dbReference type="PANTHER" id="PTHR42648:SF22">
    <property type="entry name" value="REVERSE TRANSCRIPTASE TY1_COPIA-TYPE DOMAIN-CONTAINING PROTEIN"/>
    <property type="match status" value="1"/>
</dbReference>
<dbReference type="InterPro" id="IPR001584">
    <property type="entry name" value="Integrase_cat-core"/>
</dbReference>
<dbReference type="EMBL" id="CM007900">
    <property type="protein sequence ID" value="OTG08979.1"/>
    <property type="molecule type" value="Genomic_DNA"/>
</dbReference>
<dbReference type="Pfam" id="PF25597">
    <property type="entry name" value="SH3_retrovirus"/>
    <property type="match status" value="1"/>
</dbReference>
<dbReference type="InterPro" id="IPR057670">
    <property type="entry name" value="SH3_retrovirus"/>
</dbReference>
<dbReference type="InterPro" id="IPR039537">
    <property type="entry name" value="Retrotran_Ty1/copia-like"/>
</dbReference>
<feature type="compositionally biased region" description="Gly residues" evidence="1">
    <location>
        <begin position="333"/>
        <end position="345"/>
    </location>
</feature>
<feature type="domain" description="Integrase catalytic" evidence="2">
    <location>
        <begin position="459"/>
        <end position="633"/>
    </location>
</feature>
<dbReference type="EMBL" id="MNCJ02000326">
    <property type="protein sequence ID" value="KAF5783821.1"/>
    <property type="molecule type" value="Genomic_DNA"/>
</dbReference>
<dbReference type="GO" id="GO:0003964">
    <property type="term" value="F:RNA-directed DNA polymerase activity"/>
    <property type="evidence" value="ECO:0007669"/>
    <property type="project" value="UniProtKB-KW"/>
</dbReference>
<dbReference type="InParanoid" id="A0A251TE04"/>
<dbReference type="OMA" id="YREVSHA"/>
<dbReference type="Gramene" id="mRNA:HanXRQr2_Chr11g0512291">
    <property type="protein sequence ID" value="mRNA:HanXRQr2_Chr11g0512291"/>
    <property type="gene ID" value="HanXRQr2_Chr11g0512291"/>
</dbReference>
<protein>
    <submittedName>
        <fullName evidence="4">Putative ribonuclease H-like domain, GAG-pre-integrase domain, Gag-polypeptide of LTR copia-type</fullName>
    </submittedName>
    <submittedName>
        <fullName evidence="3">RNA-directed DNA polymerase</fullName>
        <ecNumber evidence="3">2.7.7.49</ecNumber>
    </submittedName>
</protein>
<proteinExistence type="predicted"/>
<dbReference type="Pfam" id="PF13976">
    <property type="entry name" value="gag_pre-integrs"/>
    <property type="match status" value="1"/>
</dbReference>
<keyword evidence="5" id="KW-1185">Reference proteome</keyword>
<dbReference type="Proteomes" id="UP000215914">
    <property type="component" value="Chromosome 11"/>
</dbReference>
<reference evidence="3 5" key="1">
    <citation type="journal article" date="2017" name="Nature">
        <title>The sunflower genome provides insights into oil metabolism, flowering and Asterid evolution.</title>
        <authorList>
            <person name="Badouin H."/>
            <person name="Gouzy J."/>
            <person name="Grassa C.J."/>
            <person name="Murat F."/>
            <person name="Staton S.E."/>
            <person name="Cottret L."/>
            <person name="Lelandais-Briere C."/>
            <person name="Owens G.L."/>
            <person name="Carrere S."/>
            <person name="Mayjonade B."/>
            <person name="Legrand L."/>
            <person name="Gill N."/>
            <person name="Kane N.C."/>
            <person name="Bowers J.E."/>
            <person name="Hubner S."/>
            <person name="Bellec A."/>
            <person name="Berard A."/>
            <person name="Berges H."/>
            <person name="Blanchet N."/>
            <person name="Boniface M.C."/>
            <person name="Brunel D."/>
            <person name="Catrice O."/>
            <person name="Chaidir N."/>
            <person name="Claudel C."/>
            <person name="Donnadieu C."/>
            <person name="Faraut T."/>
            <person name="Fievet G."/>
            <person name="Helmstetter N."/>
            <person name="King M."/>
            <person name="Knapp S.J."/>
            <person name="Lai Z."/>
            <person name="Le Paslier M.C."/>
            <person name="Lippi Y."/>
            <person name="Lorenzon L."/>
            <person name="Mandel J.R."/>
            <person name="Marage G."/>
            <person name="Marchand G."/>
            <person name="Marquand E."/>
            <person name="Bret-Mestries E."/>
            <person name="Morien E."/>
            <person name="Nambeesan S."/>
            <person name="Nguyen T."/>
            <person name="Pegot-Espagnet P."/>
            <person name="Pouilly N."/>
            <person name="Raftis F."/>
            <person name="Sallet E."/>
            <person name="Schiex T."/>
            <person name="Thomas J."/>
            <person name="Vandecasteele C."/>
            <person name="Vares D."/>
            <person name="Vear F."/>
            <person name="Vautrin S."/>
            <person name="Crespi M."/>
            <person name="Mangin B."/>
            <person name="Burke J.M."/>
            <person name="Salse J."/>
            <person name="Munos S."/>
            <person name="Vincourt P."/>
            <person name="Rieseberg L.H."/>
            <person name="Langlade N.B."/>
        </authorList>
    </citation>
    <scope>NUCLEOTIDE SEQUENCE [LARGE SCALE GENOMIC DNA]</scope>
    <source>
        <strain evidence="5">cv. SF193</strain>
        <tissue evidence="3">Leaves</tissue>
    </source>
</reference>
<organism evidence="4 5">
    <name type="scientific">Helianthus annuus</name>
    <name type="common">Common sunflower</name>
    <dbReference type="NCBI Taxonomy" id="4232"/>
    <lineage>
        <taxon>Eukaryota</taxon>
        <taxon>Viridiplantae</taxon>
        <taxon>Streptophyta</taxon>
        <taxon>Embryophyta</taxon>
        <taxon>Tracheophyta</taxon>
        <taxon>Spermatophyta</taxon>
        <taxon>Magnoliopsida</taxon>
        <taxon>eudicotyledons</taxon>
        <taxon>Gunneridae</taxon>
        <taxon>Pentapetalae</taxon>
        <taxon>asterids</taxon>
        <taxon>campanulids</taxon>
        <taxon>Asterales</taxon>
        <taxon>Asteraceae</taxon>
        <taxon>Asteroideae</taxon>
        <taxon>Heliantheae alliance</taxon>
        <taxon>Heliantheae</taxon>
        <taxon>Helianthus</taxon>
    </lineage>
</organism>
<dbReference type="InterPro" id="IPR025724">
    <property type="entry name" value="GAG-pre-integrase_dom"/>
</dbReference>
<feature type="compositionally biased region" description="Polar residues" evidence="1">
    <location>
        <begin position="748"/>
        <end position="757"/>
    </location>
</feature>
<dbReference type="Pfam" id="PF00665">
    <property type="entry name" value="rve"/>
    <property type="match status" value="1"/>
</dbReference>
<evidence type="ECO:0000259" key="2">
    <source>
        <dbReference type="PROSITE" id="PS50994"/>
    </source>
</evidence>
<dbReference type="GO" id="GO:0003676">
    <property type="term" value="F:nucleic acid binding"/>
    <property type="evidence" value="ECO:0007669"/>
    <property type="project" value="InterPro"/>
</dbReference>
<dbReference type="STRING" id="4232.A0A251TE04"/>
<dbReference type="InterPro" id="IPR036397">
    <property type="entry name" value="RNaseH_sf"/>
</dbReference>
<dbReference type="Gene3D" id="3.30.420.10">
    <property type="entry name" value="Ribonuclease H-like superfamily/Ribonuclease H"/>
    <property type="match status" value="1"/>
</dbReference>
<feature type="compositionally biased region" description="Basic and acidic residues" evidence="1">
    <location>
        <begin position="313"/>
        <end position="326"/>
    </location>
</feature>
<feature type="compositionally biased region" description="Low complexity" evidence="1">
    <location>
        <begin position="374"/>
        <end position="383"/>
    </location>
</feature>
<dbReference type="AlphaFoldDB" id="A0A251TE04"/>
<keyword evidence="3" id="KW-0548">Nucleotidyltransferase</keyword>
<dbReference type="PANTHER" id="PTHR42648">
    <property type="entry name" value="TRANSPOSASE, PUTATIVE-RELATED"/>
    <property type="match status" value="1"/>
</dbReference>
<dbReference type="EC" id="2.7.7.49" evidence="3"/>
<reference evidence="4" key="2">
    <citation type="submission" date="2017-02" db="EMBL/GenBank/DDBJ databases">
        <title>Sunflower complete genome.</title>
        <authorList>
            <person name="Langlade N."/>
            <person name="Munos S."/>
        </authorList>
    </citation>
    <scope>NUCLEOTIDE SEQUENCE [LARGE SCALE GENOMIC DNA]</scope>
    <source>
        <tissue evidence="4">Leaves</tissue>
    </source>
</reference>
<keyword evidence="3" id="KW-0695">RNA-directed DNA polymerase</keyword>
<feature type="compositionally biased region" description="Polar residues" evidence="1">
    <location>
        <begin position="787"/>
        <end position="797"/>
    </location>
</feature>
<gene>
    <name evidence="4" type="ORF">HannXRQ_Chr11g0347761</name>
    <name evidence="3" type="ORF">HanXRQr2_Chr11g0512291</name>
</gene>
<keyword evidence="3" id="KW-0808">Transferase</keyword>
<reference evidence="3" key="3">
    <citation type="submission" date="2020-06" db="EMBL/GenBank/DDBJ databases">
        <title>Helianthus annuus Genome sequencing and assembly Release 2.</title>
        <authorList>
            <person name="Gouzy J."/>
            <person name="Langlade N."/>
            <person name="Munos S."/>
        </authorList>
    </citation>
    <scope>NUCLEOTIDE SEQUENCE</scope>
    <source>
        <tissue evidence="3">Leaves</tissue>
    </source>
</reference>
<dbReference type="SUPFAM" id="SSF53098">
    <property type="entry name" value="Ribonuclease H-like"/>
    <property type="match status" value="1"/>
</dbReference>
<dbReference type="GO" id="GO:0015074">
    <property type="term" value="P:DNA integration"/>
    <property type="evidence" value="ECO:0007669"/>
    <property type="project" value="InterPro"/>
</dbReference>
<name>A0A251TE04_HELAN</name>
<sequence>MPDSDGNNISLQIANLLKEGLNQTNTSTKHSVSDSLRINIQLNSQNFGLWSHMIRAAIGGKSKNLLYHLDSKPPESTDARYDSWEQDDLIVFSWLIQNIEPAIASNLTEFPTSKTLWEALQTTYSSGKDKLQIFDLHVKANSLKQKEVPVEDLWINLQGIWGEIDRREPNPMTCTTDINTYNRLRSEQKLFQFLNALDHRFDTVKREILRGEPLPTAEPAYATIRKETTHQIILGAGTSETQIHGIASGLATTNLQQTDGLGLISKGNCRSEKTTGNKNDPKAKLKCDHCGKPRHTKDQCFHLVGYPDWWEIGPKRNNKDEGKRDTSTTGQGSNAGGREGFGGVVSGDNKENTSDGHGSQKNPLSHEDDKDRNIGTGEIRTGRIIGRGTERQGLYYVDEVSHDGVAMLALGSVDREVWLWHRGLGHPSDGYLRLLFPNFFPLHQTLNCETCILAKSHRQSFKPNNTRVKMSFSLTHSDVWGPAKIRGGQNIRYYVTFIDDCTRMTWTYFLKTKSEVVDQFTIFHTMAETQLKTQIQTLRSDNGGEFVNDRMRSFCNSKGIIHQTTCAHTPEQNGVAERKNCILLEVTRALLIESNIPTSFWPKALATATYLLNRLPTKALNLKTPIDTLAALTNTDPPLTLEPRIFGSTVFVHIPKHKRSKLGPCAEKCVFHGYGHNQKGYRCYNPLRRHMHTTIHCKFLESSLFYESQLHGHGETRSTNDTLSWLEWPTPTPAPTTPTPMTYDCDTPATTSSPSQSEEIHYEEIHIASQSEEIHANNSALSNNHSKTTLTTQQENSDIIEGEPPNLSHPNRWRNHRGMALSETDCPEVSTTTIYNIQLNDTSHTVSRINK</sequence>
<dbReference type="PROSITE" id="PS50994">
    <property type="entry name" value="INTEGRASE"/>
    <property type="match status" value="1"/>
</dbReference>
<feature type="region of interest" description="Disordered" evidence="1">
    <location>
        <begin position="781"/>
        <end position="812"/>
    </location>
</feature>
<evidence type="ECO:0000313" key="5">
    <source>
        <dbReference type="Proteomes" id="UP000215914"/>
    </source>
</evidence>
<feature type="compositionally biased region" description="Basic and acidic residues" evidence="1">
    <location>
        <begin position="364"/>
        <end position="373"/>
    </location>
</feature>
<evidence type="ECO:0000256" key="1">
    <source>
        <dbReference type="SAM" id="MobiDB-lite"/>
    </source>
</evidence>